<keyword evidence="1" id="KW-1133">Transmembrane helix</keyword>
<dbReference type="PANTHER" id="PTHR24074">
    <property type="entry name" value="CO-CHAPERONE PROTEIN DJLA"/>
    <property type="match status" value="1"/>
</dbReference>
<feature type="transmembrane region" description="Helical" evidence="1">
    <location>
        <begin position="88"/>
        <end position="109"/>
    </location>
</feature>
<protein>
    <recommendedName>
        <fullName evidence="2">J domain-containing protein</fullName>
    </recommendedName>
</protein>
<accession>A0A7S0M0B2</accession>
<dbReference type="EMBL" id="HBEZ01005756">
    <property type="protein sequence ID" value="CAD8625571.1"/>
    <property type="molecule type" value="Transcribed_RNA"/>
</dbReference>
<dbReference type="SMART" id="SM00271">
    <property type="entry name" value="DnaJ"/>
    <property type="match status" value="1"/>
</dbReference>
<evidence type="ECO:0000256" key="1">
    <source>
        <dbReference type="SAM" id="Phobius"/>
    </source>
</evidence>
<dbReference type="CDD" id="cd06257">
    <property type="entry name" value="DnaJ"/>
    <property type="match status" value="1"/>
</dbReference>
<name>A0A7S0M0B2_9CRYP</name>
<feature type="domain" description="J" evidence="2">
    <location>
        <begin position="5"/>
        <end position="80"/>
    </location>
</feature>
<organism evidence="3">
    <name type="scientific">Cryptomonas curvata</name>
    <dbReference type="NCBI Taxonomy" id="233186"/>
    <lineage>
        <taxon>Eukaryota</taxon>
        <taxon>Cryptophyceae</taxon>
        <taxon>Cryptomonadales</taxon>
        <taxon>Cryptomonadaceae</taxon>
        <taxon>Cryptomonas</taxon>
    </lineage>
</organism>
<dbReference type="PROSITE" id="PS50076">
    <property type="entry name" value="DNAJ_2"/>
    <property type="match status" value="1"/>
</dbReference>
<dbReference type="SUPFAM" id="SSF46565">
    <property type="entry name" value="Chaperone J-domain"/>
    <property type="match status" value="1"/>
</dbReference>
<keyword evidence="1" id="KW-0472">Membrane</keyword>
<keyword evidence="1" id="KW-0812">Transmembrane</keyword>
<gene>
    <name evidence="3" type="ORF">CCUR1050_LOCUS3248</name>
</gene>
<dbReference type="InterPro" id="IPR050817">
    <property type="entry name" value="DjlA_DnaK_co-chaperone"/>
</dbReference>
<dbReference type="Gene3D" id="1.10.287.110">
    <property type="entry name" value="DnaJ domain"/>
    <property type="match status" value="1"/>
</dbReference>
<dbReference type="InterPro" id="IPR036869">
    <property type="entry name" value="J_dom_sf"/>
</dbReference>
<reference evidence="3" key="1">
    <citation type="submission" date="2021-01" db="EMBL/GenBank/DDBJ databases">
        <authorList>
            <person name="Corre E."/>
            <person name="Pelletier E."/>
            <person name="Niang G."/>
            <person name="Scheremetjew M."/>
            <person name="Finn R."/>
            <person name="Kale V."/>
            <person name="Holt S."/>
            <person name="Cochrane G."/>
            <person name="Meng A."/>
            <person name="Brown T."/>
            <person name="Cohen L."/>
        </authorList>
    </citation>
    <scope>NUCLEOTIDE SEQUENCE</scope>
    <source>
        <strain evidence="3">CCAP979/52</strain>
    </source>
</reference>
<dbReference type="Pfam" id="PF00226">
    <property type="entry name" value="DnaJ"/>
    <property type="match status" value="1"/>
</dbReference>
<evidence type="ECO:0000313" key="3">
    <source>
        <dbReference type="EMBL" id="CAD8625571.1"/>
    </source>
</evidence>
<dbReference type="PRINTS" id="PR00625">
    <property type="entry name" value="JDOMAIN"/>
</dbReference>
<proteinExistence type="predicted"/>
<dbReference type="AlphaFoldDB" id="A0A7S0M0B2"/>
<evidence type="ECO:0000259" key="2">
    <source>
        <dbReference type="PROSITE" id="PS50076"/>
    </source>
</evidence>
<sequence>MAHEDPWRILGIPPNSSAEDIRAAYRDLAKRWHPDRHGPAERALAEAEFKRVQQAYGLVTGRDRPAWPRWTAEAPRPQHGPPMTNAQAVALLAALGGATTAGIMLWNWYRGSASTRQTDSDEIRERGRAYTAQLQHWKDTLAPEEVAVRREELKTRAIANAVTEGCYGAAQWGAAGSTVALLAKGAERSGVLGRLPQNPFFAFHLRPPIIFFYVSSLAATGFWVRGCQTISPRGSRHVMLAGGDRM</sequence>
<dbReference type="InterPro" id="IPR001623">
    <property type="entry name" value="DnaJ_domain"/>
</dbReference>